<evidence type="ECO:0000259" key="1">
    <source>
        <dbReference type="Pfam" id="PF14368"/>
    </source>
</evidence>
<dbReference type="CDD" id="cd04660">
    <property type="entry name" value="nsLTP_like"/>
    <property type="match status" value="1"/>
</dbReference>
<dbReference type="EMBL" id="CM029045">
    <property type="protein sequence ID" value="KAG2598019.1"/>
    <property type="molecule type" value="Genomic_DNA"/>
</dbReference>
<feature type="domain" description="Bifunctional inhibitor/plant lipid transfer protein/seed storage helical" evidence="1">
    <location>
        <begin position="52"/>
        <end position="132"/>
    </location>
</feature>
<dbReference type="PANTHER" id="PTHR33286">
    <property type="entry name" value="BIFUNCTIONAL INHIBITOR/LIPID-TRANSFER PROTEIN/SEED STORAGE 2S ALBUMIN SUPERFAMILY PROTEIN"/>
    <property type="match status" value="1"/>
</dbReference>
<dbReference type="OrthoDB" id="678486at2759"/>
<sequence length="142" mass="15710">MPLLIRAYISPTIPPKKLTPGAHITCTSNTSYIFMAKLLLGLLLVLAVAGTMSAGDCDGDREDMIRECKKYEMFPAEPKIPPSAACCAVWQKADIPCLCKKVTKEVEKVWCMEKVLYVSNYCKRPFKPGYKCGSFTVPPLGQ</sequence>
<proteinExistence type="predicted"/>
<keyword evidence="3" id="KW-1185">Reference proteome</keyword>
<dbReference type="AlphaFoldDB" id="A0A8T0SPA1"/>
<evidence type="ECO:0000313" key="2">
    <source>
        <dbReference type="EMBL" id="KAG2598019.1"/>
    </source>
</evidence>
<accession>A0A8T0SPA1</accession>
<dbReference type="SUPFAM" id="SSF47699">
    <property type="entry name" value="Bifunctional inhibitor/lipid-transfer protein/seed storage 2S albumin"/>
    <property type="match status" value="1"/>
</dbReference>
<dbReference type="InterPro" id="IPR044741">
    <property type="entry name" value="NsLTP-like"/>
</dbReference>
<reference evidence="2" key="1">
    <citation type="submission" date="2020-05" db="EMBL/GenBank/DDBJ databases">
        <title>WGS assembly of Panicum virgatum.</title>
        <authorList>
            <person name="Lovell J.T."/>
            <person name="Jenkins J."/>
            <person name="Shu S."/>
            <person name="Juenger T.E."/>
            <person name="Schmutz J."/>
        </authorList>
    </citation>
    <scope>NUCLEOTIDE SEQUENCE</scope>
    <source>
        <strain evidence="2">AP13</strain>
    </source>
</reference>
<name>A0A8T0SPA1_PANVG</name>
<gene>
    <name evidence="2" type="ORF">PVAP13_5KG373914</name>
</gene>
<organism evidence="2 3">
    <name type="scientific">Panicum virgatum</name>
    <name type="common">Blackwell switchgrass</name>
    <dbReference type="NCBI Taxonomy" id="38727"/>
    <lineage>
        <taxon>Eukaryota</taxon>
        <taxon>Viridiplantae</taxon>
        <taxon>Streptophyta</taxon>
        <taxon>Embryophyta</taxon>
        <taxon>Tracheophyta</taxon>
        <taxon>Spermatophyta</taxon>
        <taxon>Magnoliopsida</taxon>
        <taxon>Liliopsida</taxon>
        <taxon>Poales</taxon>
        <taxon>Poaceae</taxon>
        <taxon>PACMAD clade</taxon>
        <taxon>Panicoideae</taxon>
        <taxon>Panicodae</taxon>
        <taxon>Paniceae</taxon>
        <taxon>Panicinae</taxon>
        <taxon>Panicum</taxon>
        <taxon>Panicum sect. Hiantes</taxon>
    </lineage>
</organism>
<dbReference type="InterPro" id="IPR016140">
    <property type="entry name" value="Bifunc_inhib/LTP/seed_store"/>
</dbReference>
<protein>
    <recommendedName>
        <fullName evidence="1">Bifunctional inhibitor/plant lipid transfer protein/seed storage helical domain-containing protein</fullName>
    </recommendedName>
</protein>
<dbReference type="PANTHER" id="PTHR33286:SF52">
    <property type="entry name" value="EXPRESSED PROTEIN"/>
    <property type="match status" value="1"/>
</dbReference>
<dbReference type="InterPro" id="IPR036312">
    <property type="entry name" value="Bifun_inhib/LTP/seed_sf"/>
</dbReference>
<dbReference type="Proteomes" id="UP000823388">
    <property type="component" value="Chromosome 5K"/>
</dbReference>
<comment type="caution">
    <text evidence="2">The sequence shown here is derived from an EMBL/GenBank/DDBJ whole genome shotgun (WGS) entry which is preliminary data.</text>
</comment>
<evidence type="ECO:0000313" key="3">
    <source>
        <dbReference type="Proteomes" id="UP000823388"/>
    </source>
</evidence>
<dbReference type="Pfam" id="PF14368">
    <property type="entry name" value="LTP_2"/>
    <property type="match status" value="1"/>
</dbReference>
<dbReference type="Gene3D" id="1.10.110.10">
    <property type="entry name" value="Plant lipid-transfer and hydrophobic proteins"/>
    <property type="match status" value="1"/>
</dbReference>